<feature type="chain" id="PRO_5046987880" evidence="2">
    <location>
        <begin position="24"/>
        <end position="867"/>
    </location>
</feature>
<organism evidence="4 5">
    <name type="scientific">Thorsellia kenyensis</name>
    <dbReference type="NCBI Taxonomy" id="1549888"/>
    <lineage>
        <taxon>Bacteria</taxon>
        <taxon>Pseudomonadati</taxon>
        <taxon>Pseudomonadota</taxon>
        <taxon>Gammaproteobacteria</taxon>
        <taxon>Enterobacterales</taxon>
        <taxon>Thorselliaceae</taxon>
        <taxon>Thorsellia</taxon>
    </lineage>
</organism>
<evidence type="ECO:0000256" key="2">
    <source>
        <dbReference type="SAM" id="SignalP"/>
    </source>
</evidence>
<dbReference type="InterPro" id="IPR038177">
    <property type="entry name" value="IAT_beta_sf"/>
</dbReference>
<evidence type="ECO:0000313" key="4">
    <source>
        <dbReference type="EMBL" id="MFC0180786.1"/>
    </source>
</evidence>
<protein>
    <submittedName>
        <fullName evidence="4">Inverse autotransporter beta domain-containing protein</fullName>
    </submittedName>
</protein>
<dbReference type="Pfam" id="PF11924">
    <property type="entry name" value="IAT_beta"/>
    <property type="match status" value="1"/>
</dbReference>
<evidence type="ECO:0000256" key="1">
    <source>
        <dbReference type="ARBA" id="ARBA00010116"/>
    </source>
</evidence>
<feature type="signal peptide" evidence="2">
    <location>
        <begin position="1"/>
        <end position="23"/>
    </location>
</feature>
<sequence>MKKNKTRLFLTFLIYSICQHTHAVDEQTNPLQSNFSIHTIESEITVEEFIRQKEISLIQLNQWNDKQYTGQDILKFGQILKLENKTQNQSTLPELSSIEDNSVVGSLLSSTPVGNYMTESYETNIANAVKYVAEEDWSKFKGKELIKKSEDYLLNQATSNVNSTLNNEVSGLLGKFGKAEVNISVDKDGKLQSSSLRVLSPLYDQKEDLIFSQVGVHEQGTGNDRRLIGNFGLGYRYETNNYLLGANTFIDHDFTGSNTRLGVGGEFWMDNLKIASNIYTPLSGWKESVVMKEYEALIYDERAAKGFDIRAQGYLPSYPHLGSSLVFEQYFGDEVALFSTDERQKDPYALTLGFDYTPIPLLTADVSHKVGKNSKEDTRFGLNLNLQLGTPIEKQLDPSMVAQARSLKGSRYDIVDRNYDIVFEYKKEDFFVKVEGPSEGQINQLVRFKASYQSRSDIEGFKWSIINPNGIKQSSRRDNSNSSGIFEFTPFIPGHYQIFVEATTQRGHVGTSNVIDFYVELNENNQSSMVWVNGSNQAEVNPDISLSEVSIIALPSDKRLSMDFFAKNEEGYSIDIDDPELLWRIKGESVQWREFNAESLTQGIRSVPQKMTDNQGNSYWRFHVIANESFENIEVQFLAKSKSNLELISRNLLEGNFIPEEEILFKPENIVIELYELNTPSYALDDGAKLITQSGYDRNRMISYQQPQYIFVNSAYEVVVKHKNPLTNELEVITPQVEHSIRWSYINPYSGEEFYQNDDLNFLKSCNGRPIITTQITNYEGNEFAYGTAIRTNIDEKVINEQQLQLSATINYKRLQDPSLVKQGDERICQGEIDGLFFAENGYIGFQGESREDRVASIDNLRAGEWK</sequence>
<comment type="similarity">
    <text evidence="1">Belongs to the intimin/invasin family.</text>
</comment>
<dbReference type="Gene3D" id="2.40.160.160">
    <property type="entry name" value="Inverse autotransporter, beta-domain"/>
    <property type="match status" value="1"/>
</dbReference>
<dbReference type="InterPro" id="IPR051715">
    <property type="entry name" value="Intimin-Invasin_domain"/>
</dbReference>
<dbReference type="RefSeq" id="WP_385877944.1">
    <property type="nucleotide sequence ID" value="NZ_JBHLXE010000108.1"/>
</dbReference>
<dbReference type="Proteomes" id="UP001589758">
    <property type="component" value="Unassembled WGS sequence"/>
</dbReference>
<keyword evidence="5" id="KW-1185">Reference proteome</keyword>
<feature type="domain" description="Inverse autotransporter beta-domain" evidence="3">
    <location>
        <begin position="142"/>
        <end position="419"/>
    </location>
</feature>
<dbReference type="EMBL" id="JBHLXE010000108">
    <property type="protein sequence ID" value="MFC0180786.1"/>
    <property type="molecule type" value="Genomic_DNA"/>
</dbReference>
<proteinExistence type="inferred from homology"/>
<gene>
    <name evidence="4" type="ORF">ACFFIT_11955</name>
</gene>
<keyword evidence="2" id="KW-0732">Signal</keyword>
<reference evidence="4 5" key="1">
    <citation type="submission" date="2024-09" db="EMBL/GenBank/DDBJ databases">
        <authorList>
            <person name="Sun Q."/>
            <person name="Mori K."/>
        </authorList>
    </citation>
    <scope>NUCLEOTIDE SEQUENCE [LARGE SCALE GENOMIC DNA]</scope>
    <source>
        <strain evidence="4 5">CCM 8545</strain>
    </source>
</reference>
<name>A0ABV6CCS9_9GAMM</name>
<dbReference type="PANTHER" id="PTHR39576">
    <property type="entry name" value="ATTACHING AND EFFACING PROTEIN HOMOLOG-RELATED-RELATED"/>
    <property type="match status" value="1"/>
</dbReference>
<dbReference type="InterPro" id="IPR024519">
    <property type="entry name" value="IAT_beta"/>
</dbReference>
<evidence type="ECO:0000313" key="5">
    <source>
        <dbReference type="Proteomes" id="UP001589758"/>
    </source>
</evidence>
<dbReference type="PANTHER" id="PTHR39576:SF2">
    <property type="entry name" value="ATTACHING AND EFFACING PROTEIN HOMOLOG-RELATED"/>
    <property type="match status" value="1"/>
</dbReference>
<accession>A0ABV6CCS9</accession>
<evidence type="ECO:0000259" key="3">
    <source>
        <dbReference type="Pfam" id="PF11924"/>
    </source>
</evidence>
<comment type="caution">
    <text evidence="4">The sequence shown here is derived from an EMBL/GenBank/DDBJ whole genome shotgun (WGS) entry which is preliminary data.</text>
</comment>